<protein>
    <submittedName>
        <fullName evidence="8">Uncharacterized protein</fullName>
    </submittedName>
</protein>
<evidence type="ECO:0000256" key="4">
    <source>
        <dbReference type="ARBA" id="ARBA00023242"/>
    </source>
</evidence>
<dbReference type="SUPFAM" id="SSF46689">
    <property type="entry name" value="Homeodomain-like"/>
    <property type="match status" value="1"/>
</dbReference>
<dbReference type="Gramene" id="KZM95718">
    <property type="protein sequence ID" value="KZM95718"/>
    <property type="gene ID" value="DCAR_018960"/>
</dbReference>
<keyword evidence="2" id="KW-0677">Repeat</keyword>
<dbReference type="EMBL" id="LNRQ01000005">
    <property type="protein sequence ID" value="KZM95718.1"/>
    <property type="molecule type" value="Genomic_DNA"/>
</dbReference>
<evidence type="ECO:0000256" key="5">
    <source>
        <dbReference type="SAM" id="MobiDB-lite"/>
    </source>
</evidence>
<comment type="caution">
    <text evidence="8">The sequence shown here is derived from an EMBL/GenBank/DDBJ whole genome shotgun (WGS) entry which is preliminary data.</text>
</comment>
<evidence type="ECO:0000256" key="1">
    <source>
        <dbReference type="ARBA" id="ARBA00004123"/>
    </source>
</evidence>
<feature type="region of interest" description="Disordered" evidence="5">
    <location>
        <begin position="143"/>
        <end position="221"/>
    </location>
</feature>
<dbReference type="GO" id="GO:0005634">
    <property type="term" value="C:nucleus"/>
    <property type="evidence" value="ECO:0007669"/>
    <property type="project" value="UniProtKB-SubCell"/>
</dbReference>
<accession>A0A164ZCJ2</accession>
<dbReference type="GO" id="GO:0000978">
    <property type="term" value="F:RNA polymerase II cis-regulatory region sequence-specific DNA binding"/>
    <property type="evidence" value="ECO:0007669"/>
    <property type="project" value="TreeGrafter"/>
</dbReference>
<name>A0A164ZCJ2_DAUCS</name>
<keyword evidence="4" id="KW-0539">Nucleus</keyword>
<comment type="subcellular location">
    <subcellularLocation>
        <location evidence="1">Nucleus</location>
    </subcellularLocation>
</comment>
<evidence type="ECO:0000259" key="7">
    <source>
        <dbReference type="PROSITE" id="PS51294"/>
    </source>
</evidence>
<feature type="domain" description="Myb-like" evidence="6">
    <location>
        <begin position="106"/>
        <end position="157"/>
    </location>
</feature>
<evidence type="ECO:0000259" key="6">
    <source>
        <dbReference type="PROSITE" id="PS50090"/>
    </source>
</evidence>
<dbReference type="SMART" id="SM00717">
    <property type="entry name" value="SANT"/>
    <property type="match status" value="1"/>
</dbReference>
<dbReference type="InterPro" id="IPR017930">
    <property type="entry name" value="Myb_dom"/>
</dbReference>
<reference evidence="8" key="1">
    <citation type="journal article" date="2016" name="Nat. Genet.">
        <title>A high-quality carrot genome assembly provides new insights into carotenoid accumulation and asterid genome evolution.</title>
        <authorList>
            <person name="Iorizzo M."/>
            <person name="Ellison S."/>
            <person name="Senalik D."/>
            <person name="Zeng P."/>
            <person name="Satapoomin P."/>
            <person name="Huang J."/>
            <person name="Bowman M."/>
            <person name="Iovene M."/>
            <person name="Sanseverino W."/>
            <person name="Cavagnaro P."/>
            <person name="Yildiz M."/>
            <person name="Macko-Podgorni A."/>
            <person name="Moranska E."/>
            <person name="Grzebelus E."/>
            <person name="Grzebelus D."/>
            <person name="Ashrafi H."/>
            <person name="Zheng Z."/>
            <person name="Cheng S."/>
            <person name="Spooner D."/>
            <person name="Van Deynze A."/>
            <person name="Simon P."/>
        </authorList>
    </citation>
    <scope>NUCLEOTIDE SEQUENCE [LARGE SCALE GENOMIC DNA]</scope>
    <source>
        <tissue evidence="8">Leaf</tissue>
    </source>
</reference>
<sequence>MERGGRVLGYGISAKNMSSPPISAIDRFLFGQKNKKIVVSRESHHEFYSNPYPSSYGSFLGNDVCDYGTTGGEAGMGSFHTISFMDGIQSGLDSEDKARGGSGDFSTHLIKGQWTDEEDRKLIRLVNQFGVRKWAQIAGKIPGRAGKQCRERWHNHLRPDIKNSRRKNKKNGTKNGKLRPSPLQEYIKATSSQEPPNNNSANSYHSTTVSKPNPSMSSTSVSKGSLLSIMDLAVPQSPSEDSTCIITETCDEELKFMQSLFATESESSGNDNKEMKMVHDAIMSKDERPDLMMRPDHYLASLWASEITSSASTNAAYDQGCNNEYEDLTQLKKEMDLIEMVSSYRNSL</sequence>
<organism evidence="8">
    <name type="scientific">Daucus carota subsp. sativus</name>
    <name type="common">Carrot</name>
    <dbReference type="NCBI Taxonomy" id="79200"/>
    <lineage>
        <taxon>Eukaryota</taxon>
        <taxon>Viridiplantae</taxon>
        <taxon>Streptophyta</taxon>
        <taxon>Embryophyta</taxon>
        <taxon>Tracheophyta</taxon>
        <taxon>Spermatophyta</taxon>
        <taxon>Magnoliopsida</taxon>
        <taxon>eudicotyledons</taxon>
        <taxon>Gunneridae</taxon>
        <taxon>Pentapetalae</taxon>
        <taxon>asterids</taxon>
        <taxon>campanulids</taxon>
        <taxon>Apiales</taxon>
        <taxon>Apiaceae</taxon>
        <taxon>Apioideae</taxon>
        <taxon>Scandiceae</taxon>
        <taxon>Daucinae</taxon>
        <taxon>Daucus</taxon>
        <taxon>Daucus sect. Daucus</taxon>
    </lineage>
</organism>
<proteinExistence type="predicted"/>
<dbReference type="PROSITE" id="PS51294">
    <property type="entry name" value="HTH_MYB"/>
    <property type="match status" value="1"/>
</dbReference>
<dbReference type="PANTHER" id="PTHR45614:SF218">
    <property type="entry name" value="TRANSCRIPTION FACTOR MYB119-RELATED"/>
    <property type="match status" value="1"/>
</dbReference>
<dbReference type="InterPro" id="IPR009057">
    <property type="entry name" value="Homeodomain-like_sf"/>
</dbReference>
<dbReference type="FunFam" id="1.10.10.60:FF:000010">
    <property type="entry name" value="Transcriptional activator Myb isoform A"/>
    <property type="match status" value="1"/>
</dbReference>
<dbReference type="GO" id="GO:0000981">
    <property type="term" value="F:DNA-binding transcription factor activity, RNA polymerase II-specific"/>
    <property type="evidence" value="ECO:0007669"/>
    <property type="project" value="TreeGrafter"/>
</dbReference>
<feature type="compositionally biased region" description="Basic and acidic residues" evidence="5">
    <location>
        <begin position="148"/>
        <end position="163"/>
    </location>
</feature>
<dbReference type="InterPro" id="IPR001005">
    <property type="entry name" value="SANT/Myb"/>
</dbReference>
<feature type="domain" description="HTH myb-type" evidence="7">
    <location>
        <begin position="106"/>
        <end position="161"/>
    </location>
</feature>
<dbReference type="PROSITE" id="PS50090">
    <property type="entry name" value="MYB_LIKE"/>
    <property type="match status" value="1"/>
</dbReference>
<evidence type="ECO:0000313" key="8">
    <source>
        <dbReference type="EMBL" id="KZM95718.1"/>
    </source>
</evidence>
<dbReference type="CDD" id="cd00167">
    <property type="entry name" value="SANT"/>
    <property type="match status" value="1"/>
</dbReference>
<keyword evidence="3" id="KW-0238">DNA-binding</keyword>
<evidence type="ECO:0000256" key="2">
    <source>
        <dbReference type="ARBA" id="ARBA00022737"/>
    </source>
</evidence>
<dbReference type="InterPro" id="IPR050560">
    <property type="entry name" value="MYB_TF"/>
</dbReference>
<dbReference type="PANTHER" id="PTHR45614">
    <property type="entry name" value="MYB PROTEIN-RELATED"/>
    <property type="match status" value="1"/>
</dbReference>
<evidence type="ECO:0000256" key="3">
    <source>
        <dbReference type="ARBA" id="ARBA00023125"/>
    </source>
</evidence>
<dbReference type="Gene3D" id="1.10.10.60">
    <property type="entry name" value="Homeodomain-like"/>
    <property type="match status" value="1"/>
</dbReference>
<dbReference type="Pfam" id="PF00249">
    <property type="entry name" value="Myb_DNA-binding"/>
    <property type="match status" value="1"/>
</dbReference>
<feature type="compositionally biased region" description="Polar residues" evidence="5">
    <location>
        <begin position="189"/>
        <end position="214"/>
    </location>
</feature>
<dbReference type="AlphaFoldDB" id="A0A164ZCJ2"/>
<gene>
    <name evidence="8" type="ORF">DCAR_018960</name>
</gene>
<dbReference type="STRING" id="79200.A0A164ZCJ2"/>